<dbReference type="InterPro" id="IPR013783">
    <property type="entry name" value="Ig-like_fold"/>
</dbReference>
<feature type="transmembrane region" description="Helical" evidence="1">
    <location>
        <begin position="48"/>
        <end position="66"/>
    </location>
</feature>
<dbReference type="InterPro" id="IPR000601">
    <property type="entry name" value="PKD_dom"/>
</dbReference>
<protein>
    <recommendedName>
        <fullName evidence="2">PKD domain-containing protein</fullName>
    </recommendedName>
</protein>
<dbReference type="CDD" id="cd00146">
    <property type="entry name" value="PKD"/>
    <property type="match status" value="1"/>
</dbReference>
<dbReference type="Proteomes" id="UP000245370">
    <property type="component" value="Unassembled WGS sequence"/>
</dbReference>
<evidence type="ECO:0000259" key="2">
    <source>
        <dbReference type="PROSITE" id="PS50093"/>
    </source>
</evidence>
<dbReference type="SUPFAM" id="SSF49299">
    <property type="entry name" value="PKD domain"/>
    <property type="match status" value="1"/>
</dbReference>
<evidence type="ECO:0000256" key="1">
    <source>
        <dbReference type="SAM" id="Phobius"/>
    </source>
</evidence>
<dbReference type="Pfam" id="PF18911">
    <property type="entry name" value="PKD_4"/>
    <property type="match status" value="1"/>
</dbReference>
<dbReference type="Gene3D" id="2.60.40.10">
    <property type="entry name" value="Immunoglobulins"/>
    <property type="match status" value="1"/>
</dbReference>
<keyword evidence="1" id="KW-0472">Membrane</keyword>
<accession>A0A2U2XGC1</accession>
<dbReference type="OrthoDB" id="1466630at2"/>
<evidence type="ECO:0000313" key="3">
    <source>
        <dbReference type="EMBL" id="PWH86846.1"/>
    </source>
</evidence>
<reference evidence="3 4" key="1">
    <citation type="submission" date="2018-05" db="EMBL/GenBank/DDBJ databases">
        <title>Brumimicrobium oceani sp. nov., isolated from coastal sediment.</title>
        <authorList>
            <person name="Kou Y."/>
        </authorList>
    </citation>
    <scope>NUCLEOTIDE SEQUENCE [LARGE SCALE GENOMIC DNA]</scope>
    <source>
        <strain evidence="3 4">C305</strain>
    </source>
</reference>
<keyword evidence="4" id="KW-1185">Reference proteome</keyword>
<dbReference type="EMBL" id="QFRJ01000001">
    <property type="protein sequence ID" value="PWH86846.1"/>
    <property type="molecule type" value="Genomic_DNA"/>
</dbReference>
<gene>
    <name evidence="3" type="ORF">DIT68_00870</name>
</gene>
<dbReference type="AlphaFoldDB" id="A0A2U2XGC1"/>
<keyword evidence="1" id="KW-1133">Transmembrane helix</keyword>
<keyword evidence="1" id="KW-0812">Transmembrane</keyword>
<evidence type="ECO:0000313" key="4">
    <source>
        <dbReference type="Proteomes" id="UP000245370"/>
    </source>
</evidence>
<feature type="domain" description="PKD" evidence="2">
    <location>
        <begin position="273"/>
        <end position="325"/>
    </location>
</feature>
<name>A0A2U2XGC1_9FLAO</name>
<organism evidence="3 4">
    <name type="scientific">Brumimicrobium oceani</name>
    <dbReference type="NCBI Taxonomy" id="2100725"/>
    <lineage>
        <taxon>Bacteria</taxon>
        <taxon>Pseudomonadati</taxon>
        <taxon>Bacteroidota</taxon>
        <taxon>Flavobacteriia</taxon>
        <taxon>Flavobacteriales</taxon>
        <taxon>Crocinitomicaceae</taxon>
        <taxon>Brumimicrobium</taxon>
    </lineage>
</organism>
<comment type="caution">
    <text evidence="3">The sequence shown here is derived from an EMBL/GenBank/DDBJ whole genome shotgun (WGS) entry which is preliminary data.</text>
</comment>
<reference evidence="3 4" key="2">
    <citation type="submission" date="2018-05" db="EMBL/GenBank/DDBJ databases">
        <authorList>
            <person name="Lanie J.A."/>
            <person name="Ng W.-L."/>
            <person name="Kazmierczak K.M."/>
            <person name="Andrzejewski T.M."/>
            <person name="Davidsen T.M."/>
            <person name="Wayne K.J."/>
            <person name="Tettelin H."/>
            <person name="Glass J.I."/>
            <person name="Rusch D."/>
            <person name="Podicherti R."/>
            <person name="Tsui H.-C.T."/>
            <person name="Winkler M.E."/>
        </authorList>
    </citation>
    <scope>NUCLEOTIDE SEQUENCE [LARGE SCALE GENOMIC DNA]</scope>
    <source>
        <strain evidence="3 4">C305</strain>
    </source>
</reference>
<dbReference type="RefSeq" id="WP_109357926.1">
    <property type="nucleotide sequence ID" value="NZ_QFRJ01000001.1"/>
</dbReference>
<proteinExistence type="predicted"/>
<sequence>MKDNLEKAFKESLEEYEVAYDPKAWDAVNAQMNKNASSTSSIGSALKWLLALLIIGGVSTATYFLLEKETITEISEVTDTNAEIKSDNTAVQQTEPKSKKLITLDSSNEGEDKSVISIENIEETEVDFKENVRSSDKESDAIVVEEKEANVNHQKQTEPILVDKRNESTDAKQYIAGNISSAIVCPGETIEIMNPSSSEKVRFEINSNWVVLQPNKTHVFAPTESVQIDFVNDKNELIESKYIKVHEAVNPDFTFEANIFEKGLPVVIVEAFGDYKSYQWEFDGEIAKPGAIVKHSFFDKGDYSVALKVTDANGCNAFTSKTIRIREKYNLMAMDAFKPNGADFRNRTFMPYSLKERDVRFQMTIVDPVDNGVLFTSTDAENAWDGTDQRTGKMTPSNKTYIWKVQIFNPVPNERPIYAGTVVHN</sequence>
<dbReference type="InterPro" id="IPR035986">
    <property type="entry name" value="PKD_dom_sf"/>
</dbReference>
<dbReference type="PROSITE" id="PS50093">
    <property type="entry name" value="PKD"/>
    <property type="match status" value="1"/>
</dbReference>